<accession>A0AAV0FJ72</accession>
<evidence type="ECO:0000313" key="2">
    <source>
        <dbReference type="Proteomes" id="UP001152523"/>
    </source>
</evidence>
<proteinExistence type="predicted"/>
<gene>
    <name evidence="1" type="ORF">CEPIT_LOCUS34588</name>
</gene>
<keyword evidence="2" id="KW-1185">Reference proteome</keyword>
<dbReference type="Proteomes" id="UP001152523">
    <property type="component" value="Unassembled WGS sequence"/>
</dbReference>
<comment type="caution">
    <text evidence="1">The sequence shown here is derived from an EMBL/GenBank/DDBJ whole genome shotgun (WGS) entry which is preliminary data.</text>
</comment>
<organism evidence="1 2">
    <name type="scientific">Cuscuta epithymum</name>
    <dbReference type="NCBI Taxonomy" id="186058"/>
    <lineage>
        <taxon>Eukaryota</taxon>
        <taxon>Viridiplantae</taxon>
        <taxon>Streptophyta</taxon>
        <taxon>Embryophyta</taxon>
        <taxon>Tracheophyta</taxon>
        <taxon>Spermatophyta</taxon>
        <taxon>Magnoliopsida</taxon>
        <taxon>eudicotyledons</taxon>
        <taxon>Gunneridae</taxon>
        <taxon>Pentapetalae</taxon>
        <taxon>asterids</taxon>
        <taxon>lamiids</taxon>
        <taxon>Solanales</taxon>
        <taxon>Convolvulaceae</taxon>
        <taxon>Cuscuteae</taxon>
        <taxon>Cuscuta</taxon>
        <taxon>Cuscuta subgen. Cuscuta</taxon>
    </lineage>
</organism>
<dbReference type="EMBL" id="CAMAPF010000989">
    <property type="protein sequence ID" value="CAH9135531.1"/>
    <property type="molecule type" value="Genomic_DNA"/>
</dbReference>
<name>A0AAV0FJ72_9ASTE</name>
<dbReference type="AlphaFoldDB" id="A0AAV0FJ72"/>
<reference evidence="1" key="1">
    <citation type="submission" date="2022-07" db="EMBL/GenBank/DDBJ databases">
        <authorList>
            <person name="Macas J."/>
            <person name="Novak P."/>
            <person name="Neumann P."/>
        </authorList>
    </citation>
    <scope>NUCLEOTIDE SEQUENCE</scope>
</reference>
<evidence type="ECO:0000313" key="1">
    <source>
        <dbReference type="EMBL" id="CAH9135531.1"/>
    </source>
</evidence>
<sequence>MLRRFFYQQKAKVTYLLDADRSTKYFHAIAKKNVTRSSISFLIKEDGTTTTSMQKLSQEFPGFYSNLFGSTIDCEEPRHDLVKNGKVINSSMAISLLEPISDQEIKSALFDIGDDKSPGHDGYSAAFFRKVYFRSDILEFHWHLCKFMWPSLTQ</sequence>
<protein>
    <submittedName>
        <fullName evidence="1">Uncharacterized protein</fullName>
    </submittedName>
</protein>